<feature type="compositionally biased region" description="Basic and acidic residues" evidence="1">
    <location>
        <begin position="87"/>
        <end position="106"/>
    </location>
</feature>
<evidence type="ECO:0000313" key="3">
    <source>
        <dbReference type="Proteomes" id="UP000241769"/>
    </source>
</evidence>
<dbReference type="AlphaFoldDB" id="A0A2P6NMK6"/>
<feature type="region of interest" description="Disordered" evidence="1">
    <location>
        <begin position="64"/>
        <end position="154"/>
    </location>
</feature>
<feature type="region of interest" description="Disordered" evidence="1">
    <location>
        <begin position="1"/>
        <end position="45"/>
    </location>
</feature>
<evidence type="ECO:0000313" key="2">
    <source>
        <dbReference type="EMBL" id="PRP85138.1"/>
    </source>
</evidence>
<name>A0A2P6NMK6_9EUKA</name>
<comment type="caution">
    <text evidence="2">The sequence shown here is derived from an EMBL/GenBank/DDBJ whole genome shotgun (WGS) entry which is preliminary data.</text>
</comment>
<proteinExistence type="predicted"/>
<evidence type="ECO:0000256" key="1">
    <source>
        <dbReference type="SAM" id="MobiDB-lite"/>
    </source>
</evidence>
<gene>
    <name evidence="2" type="ORF">PROFUN_07209</name>
</gene>
<reference evidence="2 3" key="1">
    <citation type="journal article" date="2018" name="Genome Biol. Evol.">
        <title>Multiple Roots of Fruiting Body Formation in Amoebozoa.</title>
        <authorList>
            <person name="Hillmann F."/>
            <person name="Forbes G."/>
            <person name="Novohradska S."/>
            <person name="Ferling I."/>
            <person name="Riege K."/>
            <person name="Groth M."/>
            <person name="Westermann M."/>
            <person name="Marz M."/>
            <person name="Spaller T."/>
            <person name="Winckler T."/>
            <person name="Schaap P."/>
            <person name="Glockner G."/>
        </authorList>
    </citation>
    <scope>NUCLEOTIDE SEQUENCE [LARGE SCALE GENOMIC DNA]</scope>
    <source>
        <strain evidence="2 3">Jena</strain>
    </source>
</reference>
<dbReference type="EMBL" id="MDYQ01000050">
    <property type="protein sequence ID" value="PRP85138.1"/>
    <property type="molecule type" value="Genomic_DNA"/>
</dbReference>
<feature type="compositionally biased region" description="Polar residues" evidence="1">
    <location>
        <begin position="110"/>
        <end position="140"/>
    </location>
</feature>
<sequence length="154" mass="17226">MLGYVSNFHRNDPTSAEIGARDEDLRPRSSTPTSEVGGNLRKFPAIQAPTAADGGSYRTIIFEKRAVPDHTPTHKQPSRLRGVSLDQVRRALREERPMEAILREDGYEPTQFQHHVNSGNLSKSPSQESTTAPMTVQSSTGKHKRLSQLFHRHS</sequence>
<organism evidence="2 3">
    <name type="scientific">Planoprotostelium fungivorum</name>
    <dbReference type="NCBI Taxonomy" id="1890364"/>
    <lineage>
        <taxon>Eukaryota</taxon>
        <taxon>Amoebozoa</taxon>
        <taxon>Evosea</taxon>
        <taxon>Variosea</taxon>
        <taxon>Cavosteliida</taxon>
        <taxon>Cavosteliaceae</taxon>
        <taxon>Planoprotostelium</taxon>
    </lineage>
</organism>
<feature type="compositionally biased region" description="Basic residues" evidence="1">
    <location>
        <begin position="141"/>
        <end position="154"/>
    </location>
</feature>
<dbReference type="Proteomes" id="UP000241769">
    <property type="component" value="Unassembled WGS sequence"/>
</dbReference>
<dbReference type="InParanoid" id="A0A2P6NMK6"/>
<keyword evidence="3" id="KW-1185">Reference proteome</keyword>
<accession>A0A2P6NMK6</accession>
<protein>
    <submittedName>
        <fullName evidence="2">Uncharacterized protein</fullName>
    </submittedName>
</protein>